<dbReference type="PROSITE" id="PS50867">
    <property type="entry name" value="PRE_SET"/>
    <property type="match status" value="1"/>
</dbReference>
<feature type="compositionally biased region" description="Polar residues" evidence="8">
    <location>
        <begin position="221"/>
        <end position="233"/>
    </location>
</feature>
<dbReference type="OrthoDB" id="308383at2759"/>
<dbReference type="GO" id="GO:0008270">
    <property type="term" value="F:zinc ion binding"/>
    <property type="evidence" value="ECO:0007669"/>
    <property type="project" value="InterPro"/>
</dbReference>
<keyword evidence="6" id="KW-0862">Zinc</keyword>
<feature type="region of interest" description="Disordered" evidence="8">
    <location>
        <begin position="182"/>
        <end position="236"/>
    </location>
</feature>
<comment type="subcellular location">
    <subcellularLocation>
        <location evidence="2">Chromosome</location>
    </subcellularLocation>
    <subcellularLocation>
        <location evidence="1">Nucleus</location>
    </subcellularLocation>
</comment>
<dbReference type="PANTHER" id="PTHR46450">
    <property type="entry name" value="INACTIVE HISTONE-LYSINE N-METHYLTRANSFERASE SUVR1-RELATED"/>
    <property type="match status" value="1"/>
</dbReference>
<evidence type="ECO:0000256" key="1">
    <source>
        <dbReference type="ARBA" id="ARBA00004123"/>
    </source>
</evidence>
<dbReference type="PROSITE" id="PS51580">
    <property type="entry name" value="SAM_MT43_3"/>
    <property type="match status" value="1"/>
</dbReference>
<dbReference type="AlphaFoldDB" id="A0A2G2W1M6"/>
<keyword evidence="5" id="KW-0479">Metal-binding</keyword>
<accession>A0A2G2W1M6</accession>
<protein>
    <submittedName>
        <fullName evidence="11">Histone-lysine N-methyltransferase SUVR4</fullName>
    </submittedName>
</protein>
<dbReference type="InterPro" id="IPR043017">
    <property type="entry name" value="WIYLD_dom_sf"/>
</dbReference>
<dbReference type="SMART" id="SM00317">
    <property type="entry name" value="SET"/>
    <property type="match status" value="1"/>
</dbReference>
<comment type="caution">
    <text evidence="11">The sequence shown here is derived from an EMBL/GenBank/DDBJ whole genome shotgun (WGS) entry which is preliminary data.</text>
</comment>
<evidence type="ECO:0000256" key="7">
    <source>
        <dbReference type="ARBA" id="ARBA00023242"/>
    </source>
</evidence>
<dbReference type="Gene3D" id="2.170.270.10">
    <property type="entry name" value="SET domain"/>
    <property type="match status" value="1"/>
</dbReference>
<evidence type="ECO:0000256" key="5">
    <source>
        <dbReference type="ARBA" id="ARBA00022723"/>
    </source>
</evidence>
<dbReference type="Proteomes" id="UP000224567">
    <property type="component" value="Unassembled WGS sequence"/>
</dbReference>
<dbReference type="PANTHER" id="PTHR46450:SF24">
    <property type="entry name" value="HISTONE-LYSINE N-METHYLTRANSFERASE SUVR4"/>
    <property type="match status" value="1"/>
</dbReference>
<dbReference type="GO" id="GO:0032259">
    <property type="term" value="P:methylation"/>
    <property type="evidence" value="ECO:0007669"/>
    <property type="project" value="UniProtKB-KW"/>
</dbReference>
<dbReference type="CDD" id="cd10538">
    <property type="entry name" value="SET_SETDB-like"/>
    <property type="match status" value="1"/>
</dbReference>
<feature type="domain" description="SET" evidence="9">
    <location>
        <begin position="751"/>
        <end position="884"/>
    </location>
</feature>
<dbReference type="EMBL" id="MLFT02000009">
    <property type="protein sequence ID" value="PHT39135.1"/>
    <property type="molecule type" value="Genomic_DNA"/>
</dbReference>
<proteinExistence type="predicted"/>
<dbReference type="InterPro" id="IPR018848">
    <property type="entry name" value="WIYLD_domain"/>
</dbReference>
<reference evidence="11 12" key="1">
    <citation type="journal article" date="2017" name="Genome Biol.">
        <title>New reference genome sequences of hot pepper reveal the massive evolution of plant disease-resistance genes by retroduplication.</title>
        <authorList>
            <person name="Kim S."/>
            <person name="Park J."/>
            <person name="Yeom S.I."/>
            <person name="Kim Y.M."/>
            <person name="Seo E."/>
            <person name="Kim K.T."/>
            <person name="Kim M.S."/>
            <person name="Lee J.M."/>
            <person name="Cheong K."/>
            <person name="Shin H.S."/>
            <person name="Kim S.B."/>
            <person name="Han K."/>
            <person name="Lee J."/>
            <person name="Park M."/>
            <person name="Lee H.A."/>
            <person name="Lee H.Y."/>
            <person name="Lee Y."/>
            <person name="Oh S."/>
            <person name="Lee J.H."/>
            <person name="Choi E."/>
            <person name="Choi E."/>
            <person name="Lee S.E."/>
            <person name="Jeon J."/>
            <person name="Kim H."/>
            <person name="Choi G."/>
            <person name="Song H."/>
            <person name="Lee J."/>
            <person name="Lee S.C."/>
            <person name="Kwon J.K."/>
            <person name="Lee H.Y."/>
            <person name="Koo N."/>
            <person name="Hong Y."/>
            <person name="Kim R.W."/>
            <person name="Kang W.H."/>
            <person name="Huh J.H."/>
            <person name="Kang B.C."/>
            <person name="Yang T.J."/>
            <person name="Lee Y.H."/>
            <person name="Bennetzen J.L."/>
            <person name="Choi D."/>
        </authorList>
    </citation>
    <scope>NUCLEOTIDE SEQUENCE [LARGE SCALE GENOMIC DNA]</scope>
    <source>
        <strain evidence="12">cv. PBC81</strain>
    </source>
</reference>
<dbReference type="InterPro" id="IPR001214">
    <property type="entry name" value="SET_dom"/>
</dbReference>
<sequence length="911" mass="102846">MEARFGNLCDKKMPPKLKGKFYRVAVWAAISYEAECWPVKNSHIQKLKVAEMRMLHWMCEFISADRVRNEIIREKVRVVSVEEKMRKVRLRWFGHVMRRGMDAPVRRCERSPYRSVLDTVECGMSSIIKAFEAMKVFGYSEKVVKPVLRNLLKVYNKNWELIEDENYSVLLESIIDSEESKERKKSLLEDEAEENEPPPKRSRFYSEGNHLSPAKHVASPSADTHTSELQPSGKQKMAEFTTKSYETEDVEMKPFSLLNHYQRKGKKWSSSEASPVSEEDIDTEVLSDDDMQGPCTLSPHLNLTKKGDTSRSYPAVIPKRRLAYNSSLEEPNIMDSADASNKGALVEYDVCETVPLNVSSSDNPPVFDVPLVVVPSGIETKDLVCLNSEHLGTEGNGENAADSSQLDIASSPKGEVKISFVYKPYLSSRFCPPSLDAVLKRMEEKYMKSYGFAQPGFSLLRLMENLCECYLTAGTKARTANEPSAGIEPQKLHPVCVRYDAANHELHLASDITSGSFKLSNFIKVLPHIPKFRASGNRDIMCYLVDFNDTRINGSEKGNTNKVLKLLASSTMNNSLVVQNEHSSRRLPNSAFLIEDISNGQEECQISLINEFSHVLPVFTYIPKNVIFQNAYVKFLLARISDDNCCSNCTGNCLSQDIPCACAGETGGEFAYTAGGLLKEKFLESCISMIREPQKHGLVYCQDCPLERSKNNSMSGPCKGHLVRKFIKECWHKCGCSRGCGNRVVQRGIAAPLQIFMTADGKGWGLRALEDLPRGAFVCEYVGEIVTNTELYERNTQTADERHTYPVLLDADWGSEVVLKDEEALCLDATYYGNVARFINHRCYEGNLIEIPVEVETPDHHYYHVAFFTVRKVNALEELTWDYGIDFNDHSHPVKAFKCCCGSKFCRDIRR</sequence>
<dbReference type="GO" id="GO:0005634">
    <property type="term" value="C:nucleus"/>
    <property type="evidence" value="ECO:0007669"/>
    <property type="project" value="UniProtKB-SubCell"/>
</dbReference>
<reference evidence="12" key="2">
    <citation type="journal article" date="2017" name="J. Anim. Genet.">
        <title>Multiple reference genome sequences of hot pepper reveal the massive evolution of plant disease resistance genes by retroduplication.</title>
        <authorList>
            <person name="Kim S."/>
            <person name="Park J."/>
            <person name="Yeom S.-I."/>
            <person name="Kim Y.-M."/>
            <person name="Seo E."/>
            <person name="Kim K.-T."/>
            <person name="Kim M.-S."/>
            <person name="Lee J.M."/>
            <person name="Cheong K."/>
            <person name="Shin H.-S."/>
            <person name="Kim S.-B."/>
            <person name="Han K."/>
            <person name="Lee J."/>
            <person name="Park M."/>
            <person name="Lee H.-A."/>
            <person name="Lee H.-Y."/>
            <person name="Lee Y."/>
            <person name="Oh S."/>
            <person name="Lee J.H."/>
            <person name="Choi E."/>
            <person name="Choi E."/>
            <person name="Lee S.E."/>
            <person name="Jeon J."/>
            <person name="Kim H."/>
            <person name="Choi G."/>
            <person name="Song H."/>
            <person name="Lee J."/>
            <person name="Lee S.-C."/>
            <person name="Kwon J.-K."/>
            <person name="Lee H.-Y."/>
            <person name="Koo N."/>
            <person name="Hong Y."/>
            <person name="Kim R.W."/>
            <person name="Kang W.-H."/>
            <person name="Huh J.H."/>
            <person name="Kang B.-C."/>
            <person name="Yang T.-J."/>
            <person name="Lee Y.-H."/>
            <person name="Bennetzen J.L."/>
            <person name="Choi D."/>
        </authorList>
    </citation>
    <scope>NUCLEOTIDE SEQUENCE [LARGE SCALE GENOMIC DNA]</scope>
    <source>
        <strain evidence="12">cv. PBC81</strain>
    </source>
</reference>
<dbReference type="Gene3D" id="1.10.8.850">
    <property type="entry name" value="Histone-lysine N methyltransferase , C-terminal domain-like"/>
    <property type="match status" value="1"/>
</dbReference>
<evidence type="ECO:0000256" key="4">
    <source>
        <dbReference type="ARBA" id="ARBA00022679"/>
    </source>
</evidence>
<dbReference type="Pfam" id="PF05033">
    <property type="entry name" value="Pre-SET"/>
    <property type="match status" value="1"/>
</dbReference>
<dbReference type="STRING" id="33114.A0A2G2W1M6"/>
<evidence type="ECO:0000256" key="3">
    <source>
        <dbReference type="ARBA" id="ARBA00022454"/>
    </source>
</evidence>
<dbReference type="Pfam" id="PF10440">
    <property type="entry name" value="WIYLD"/>
    <property type="match status" value="1"/>
</dbReference>
<evidence type="ECO:0000259" key="10">
    <source>
        <dbReference type="PROSITE" id="PS50867"/>
    </source>
</evidence>
<dbReference type="PROSITE" id="PS50280">
    <property type="entry name" value="SET"/>
    <property type="match status" value="1"/>
</dbReference>
<keyword evidence="7" id="KW-0539">Nucleus</keyword>
<dbReference type="Pfam" id="PF00856">
    <property type="entry name" value="SET"/>
    <property type="match status" value="1"/>
</dbReference>
<name>A0A2G2W1M6_CAPBA</name>
<dbReference type="GO" id="GO:0005694">
    <property type="term" value="C:chromosome"/>
    <property type="evidence" value="ECO:0007669"/>
    <property type="project" value="UniProtKB-SubCell"/>
</dbReference>
<evidence type="ECO:0000259" key="9">
    <source>
        <dbReference type="PROSITE" id="PS50280"/>
    </source>
</evidence>
<dbReference type="SUPFAM" id="SSF82199">
    <property type="entry name" value="SET domain"/>
    <property type="match status" value="1"/>
</dbReference>
<keyword evidence="12" id="KW-1185">Reference proteome</keyword>
<keyword evidence="4" id="KW-0808">Transferase</keyword>
<evidence type="ECO:0000313" key="12">
    <source>
        <dbReference type="Proteomes" id="UP000224567"/>
    </source>
</evidence>
<evidence type="ECO:0000256" key="2">
    <source>
        <dbReference type="ARBA" id="ARBA00004286"/>
    </source>
</evidence>
<evidence type="ECO:0000256" key="6">
    <source>
        <dbReference type="ARBA" id="ARBA00022833"/>
    </source>
</evidence>
<dbReference type="InterPro" id="IPR007728">
    <property type="entry name" value="Pre-SET_dom"/>
</dbReference>
<gene>
    <name evidence="11" type="ORF">CQW23_22708</name>
</gene>
<dbReference type="InterPro" id="IPR046341">
    <property type="entry name" value="SET_dom_sf"/>
</dbReference>
<dbReference type="SMART" id="SM00468">
    <property type="entry name" value="PreSET"/>
    <property type="match status" value="1"/>
</dbReference>
<dbReference type="InterPro" id="IPR025776">
    <property type="entry name" value="SUVR4/1/2"/>
</dbReference>
<keyword evidence="3" id="KW-0158">Chromosome</keyword>
<dbReference type="GO" id="GO:0042054">
    <property type="term" value="F:histone methyltransferase activity"/>
    <property type="evidence" value="ECO:0007669"/>
    <property type="project" value="InterPro"/>
</dbReference>
<feature type="domain" description="Pre-SET" evidence="10">
    <location>
        <begin position="645"/>
        <end position="748"/>
    </location>
</feature>
<organism evidence="11 12">
    <name type="scientific">Capsicum baccatum</name>
    <name type="common">Peruvian pepper</name>
    <dbReference type="NCBI Taxonomy" id="33114"/>
    <lineage>
        <taxon>Eukaryota</taxon>
        <taxon>Viridiplantae</taxon>
        <taxon>Streptophyta</taxon>
        <taxon>Embryophyta</taxon>
        <taxon>Tracheophyta</taxon>
        <taxon>Spermatophyta</taxon>
        <taxon>Magnoliopsida</taxon>
        <taxon>eudicotyledons</taxon>
        <taxon>Gunneridae</taxon>
        <taxon>Pentapetalae</taxon>
        <taxon>asterids</taxon>
        <taxon>lamiids</taxon>
        <taxon>Solanales</taxon>
        <taxon>Solanaceae</taxon>
        <taxon>Solanoideae</taxon>
        <taxon>Capsiceae</taxon>
        <taxon>Capsicum</taxon>
    </lineage>
</organism>
<dbReference type="FunFam" id="2.170.270.10:FF:000046">
    <property type="entry name" value="SET-domain containing protein lysine methyltransferase family protein"/>
    <property type="match status" value="1"/>
</dbReference>
<evidence type="ECO:0000313" key="11">
    <source>
        <dbReference type="EMBL" id="PHT39135.1"/>
    </source>
</evidence>
<evidence type="ECO:0000256" key="8">
    <source>
        <dbReference type="SAM" id="MobiDB-lite"/>
    </source>
</evidence>